<dbReference type="Pfam" id="PF13566">
    <property type="entry name" value="DUF4130"/>
    <property type="match status" value="1"/>
</dbReference>
<dbReference type="EMBL" id="QICL01000023">
    <property type="protein sequence ID" value="PXV61990.1"/>
    <property type="molecule type" value="Genomic_DNA"/>
</dbReference>
<feature type="domain" description="DUF4130" evidence="1">
    <location>
        <begin position="84"/>
        <end position="251"/>
    </location>
</feature>
<dbReference type="Proteomes" id="UP000247973">
    <property type="component" value="Unassembled WGS sequence"/>
</dbReference>
<dbReference type="OrthoDB" id="5290748at2"/>
<gene>
    <name evidence="2" type="ORF">CLV62_12333</name>
</gene>
<dbReference type="NCBIfam" id="TIGR03915">
    <property type="entry name" value="SAM_7_link_chp"/>
    <property type="match status" value="1"/>
</dbReference>
<organism evidence="2 3">
    <name type="scientific">Dysgonomonas alginatilytica</name>
    <dbReference type="NCBI Taxonomy" id="1605892"/>
    <lineage>
        <taxon>Bacteria</taxon>
        <taxon>Pseudomonadati</taxon>
        <taxon>Bacteroidota</taxon>
        <taxon>Bacteroidia</taxon>
        <taxon>Bacteroidales</taxon>
        <taxon>Dysgonomonadaceae</taxon>
        <taxon>Dysgonomonas</taxon>
    </lineage>
</organism>
<dbReference type="InterPro" id="IPR023875">
    <property type="entry name" value="DNA_repair_put"/>
</dbReference>
<proteinExistence type="predicted"/>
<dbReference type="AlphaFoldDB" id="A0A2V3PKF0"/>
<reference evidence="2 3" key="1">
    <citation type="submission" date="2018-03" db="EMBL/GenBank/DDBJ databases">
        <title>Genomic Encyclopedia of Archaeal and Bacterial Type Strains, Phase II (KMG-II): from individual species to whole genera.</title>
        <authorList>
            <person name="Goeker M."/>
        </authorList>
    </citation>
    <scope>NUCLEOTIDE SEQUENCE [LARGE SCALE GENOMIC DNA]</scope>
    <source>
        <strain evidence="2 3">DSM 100214</strain>
    </source>
</reference>
<evidence type="ECO:0000313" key="3">
    <source>
        <dbReference type="Proteomes" id="UP000247973"/>
    </source>
</evidence>
<comment type="caution">
    <text evidence="2">The sequence shown here is derived from an EMBL/GenBank/DDBJ whole genome shotgun (WGS) entry which is preliminary data.</text>
</comment>
<evidence type="ECO:0000313" key="2">
    <source>
        <dbReference type="EMBL" id="PXV61990.1"/>
    </source>
</evidence>
<name>A0A2V3PKF0_9BACT</name>
<accession>A0A2V3PKF0</accession>
<keyword evidence="3" id="KW-1185">Reference proteome</keyword>
<sequence length="253" mass="30075">MIVFFYDKTFEGFLTAVFDAYSRKIFPDKLLGEGSIAPMFMEESYTVITQEDRSARVWASLQKKLSKTACNMLNYVWLSEEEGSDDLLFRYIRKVFDNVHSIEMNFGDDDVLQIHQLAKKVAKEELYLKQFIRFQKAADGIYFAPVSPVYNALPLAISHLKDRFSDQRWVVYDLKRKYGYYYDLKTVIEITLTDDEHLLTGKLNDALMAEDEKLFQELWKGYFKSMTIKERINPKLHRQHMPKRFWKYLTEKQ</sequence>
<dbReference type="InterPro" id="IPR025404">
    <property type="entry name" value="DUF4130"/>
</dbReference>
<dbReference type="RefSeq" id="WP_110311705.1">
    <property type="nucleotide sequence ID" value="NZ_QICL01000023.1"/>
</dbReference>
<evidence type="ECO:0000259" key="1">
    <source>
        <dbReference type="Pfam" id="PF13566"/>
    </source>
</evidence>
<protein>
    <submittedName>
        <fullName evidence="2">Putative DNA metabolism protein</fullName>
    </submittedName>
</protein>